<reference evidence="7" key="1">
    <citation type="journal article" date="2019" name="Int. J. Syst. Evol. Microbiol.">
        <title>The Global Catalogue of Microorganisms (GCM) 10K type strain sequencing project: providing services to taxonomists for standard genome sequencing and annotation.</title>
        <authorList>
            <consortium name="The Broad Institute Genomics Platform"/>
            <consortium name="The Broad Institute Genome Sequencing Center for Infectious Disease"/>
            <person name="Wu L."/>
            <person name="Ma J."/>
        </authorList>
    </citation>
    <scope>NUCLEOTIDE SEQUENCE [LARGE SCALE GENOMIC DNA]</scope>
    <source>
        <strain evidence="7">KCTC 42964</strain>
    </source>
</reference>
<dbReference type="PANTHER" id="PTHR30204">
    <property type="entry name" value="REDOX-CYCLING DRUG-SENSING TRANSCRIPTIONAL ACTIVATOR SOXR"/>
    <property type="match status" value="1"/>
</dbReference>
<dbReference type="Pfam" id="PF09278">
    <property type="entry name" value="MerR-DNA-bind"/>
    <property type="match status" value="1"/>
</dbReference>
<dbReference type="InterPro" id="IPR015358">
    <property type="entry name" value="Tscrpt_reg_MerR_DNA-bd"/>
</dbReference>
<feature type="domain" description="HTH merR-type" evidence="5">
    <location>
        <begin position="4"/>
        <end position="73"/>
    </location>
</feature>
<keyword evidence="7" id="KW-1185">Reference proteome</keyword>
<dbReference type="InterPro" id="IPR047057">
    <property type="entry name" value="MerR_fam"/>
</dbReference>
<dbReference type="CDD" id="cd04785">
    <property type="entry name" value="HTH_CadR-PbrR-like"/>
    <property type="match status" value="1"/>
</dbReference>
<dbReference type="EMBL" id="JBHRTR010000009">
    <property type="protein sequence ID" value="MFC3226265.1"/>
    <property type="molecule type" value="Genomic_DNA"/>
</dbReference>
<dbReference type="PRINTS" id="PR00040">
    <property type="entry name" value="HTHMERR"/>
</dbReference>
<evidence type="ECO:0000313" key="6">
    <source>
        <dbReference type="EMBL" id="MFC3226265.1"/>
    </source>
</evidence>
<accession>A0ABV7KVJ6</accession>
<organism evidence="6 7">
    <name type="scientific">Marinibaculum pumilum</name>
    <dbReference type="NCBI Taxonomy" id="1766165"/>
    <lineage>
        <taxon>Bacteria</taxon>
        <taxon>Pseudomonadati</taxon>
        <taxon>Pseudomonadota</taxon>
        <taxon>Alphaproteobacteria</taxon>
        <taxon>Rhodospirillales</taxon>
        <taxon>Rhodospirillaceae</taxon>
        <taxon>Marinibaculum</taxon>
    </lineage>
</organism>
<keyword evidence="1" id="KW-0678">Repressor</keyword>
<evidence type="ECO:0000313" key="7">
    <source>
        <dbReference type="Proteomes" id="UP001595528"/>
    </source>
</evidence>
<sequence>MQDSFGIGRLAAAAEAKVQTIRYYEQIGLLRHPDRTDGNQRRYGTADVERLRFIRHARELGFPLEAIRDLLSLADEPDRPCDAADAIAGAQLAEVRRRIRSLQALETELQRMVRQCEGGRISDCRVIEALSDHSACSHGGAADSAG</sequence>
<evidence type="ECO:0000256" key="2">
    <source>
        <dbReference type="ARBA" id="ARBA00023015"/>
    </source>
</evidence>
<evidence type="ECO:0000256" key="1">
    <source>
        <dbReference type="ARBA" id="ARBA00022491"/>
    </source>
</evidence>
<protein>
    <submittedName>
        <fullName evidence="6">Helix-turn-helix domain-containing protein</fullName>
    </submittedName>
</protein>
<name>A0ABV7KVJ6_9PROT</name>
<dbReference type="Proteomes" id="UP001595528">
    <property type="component" value="Unassembled WGS sequence"/>
</dbReference>
<dbReference type="InterPro" id="IPR009061">
    <property type="entry name" value="DNA-bd_dom_put_sf"/>
</dbReference>
<evidence type="ECO:0000259" key="5">
    <source>
        <dbReference type="PROSITE" id="PS50937"/>
    </source>
</evidence>
<evidence type="ECO:0000256" key="3">
    <source>
        <dbReference type="ARBA" id="ARBA00023125"/>
    </source>
</evidence>
<comment type="caution">
    <text evidence="6">The sequence shown here is derived from an EMBL/GenBank/DDBJ whole genome shotgun (WGS) entry which is preliminary data.</text>
</comment>
<gene>
    <name evidence="6" type="ORF">ACFOGJ_03435</name>
</gene>
<dbReference type="Gene3D" id="1.10.1660.10">
    <property type="match status" value="1"/>
</dbReference>
<keyword evidence="4" id="KW-0804">Transcription</keyword>
<proteinExistence type="predicted"/>
<keyword evidence="3" id="KW-0238">DNA-binding</keyword>
<dbReference type="PROSITE" id="PS50937">
    <property type="entry name" value="HTH_MERR_2"/>
    <property type="match status" value="1"/>
</dbReference>
<dbReference type="SUPFAM" id="SSF46955">
    <property type="entry name" value="Putative DNA-binding domain"/>
    <property type="match status" value="1"/>
</dbReference>
<evidence type="ECO:0000256" key="4">
    <source>
        <dbReference type="ARBA" id="ARBA00023163"/>
    </source>
</evidence>
<dbReference type="PANTHER" id="PTHR30204:SF69">
    <property type="entry name" value="MERR-FAMILY TRANSCRIPTIONAL REGULATOR"/>
    <property type="match status" value="1"/>
</dbReference>
<dbReference type="InterPro" id="IPR000551">
    <property type="entry name" value="MerR-type_HTH_dom"/>
</dbReference>
<dbReference type="Pfam" id="PF00376">
    <property type="entry name" value="MerR"/>
    <property type="match status" value="1"/>
</dbReference>
<dbReference type="SMART" id="SM00422">
    <property type="entry name" value="HTH_MERR"/>
    <property type="match status" value="1"/>
</dbReference>
<keyword evidence="2" id="KW-0805">Transcription regulation</keyword>
<dbReference type="RefSeq" id="WP_379898151.1">
    <property type="nucleotide sequence ID" value="NZ_JBHRTR010000009.1"/>
</dbReference>